<comment type="caution">
    <text evidence="3">The sequence shown here is derived from an EMBL/GenBank/DDBJ whole genome shotgun (WGS) entry which is preliminary data.</text>
</comment>
<dbReference type="Gene3D" id="3.40.50.1240">
    <property type="entry name" value="Phosphoglycerate mutase-like"/>
    <property type="match status" value="1"/>
</dbReference>
<feature type="binding site" evidence="2">
    <location>
        <begin position="34"/>
        <end position="35"/>
    </location>
    <ligand>
        <name>substrate</name>
    </ligand>
</feature>
<sequence length="204" mass="22915">MGEIPISRPTPRLFVIRHGKGDRVVKKRETLFKTGLSDIPLTPRGEHQVKKNAETFVGPGLLLDPANLTKALISPRQRAYKTFQLLFQHLSLLPEHDISEQVGEWNYGEYEGLKPAEIKAINPSWIIWQDGCPGGESVNDMVSRVDGVIREIREYHRKYHEEGIGGRDVLVVAHGHLSRVLIARWINMPITLGKDFLVGPGSVS</sequence>
<feature type="active site" description="Tele-phosphohistidine intermediate" evidence="1">
    <location>
        <position position="18"/>
    </location>
</feature>
<evidence type="ECO:0000256" key="1">
    <source>
        <dbReference type="PIRSR" id="PIRSR613078-1"/>
    </source>
</evidence>
<dbReference type="PANTHER" id="PTHR48100">
    <property type="entry name" value="BROAD-SPECIFICITY PHOSPHATASE YOR283W-RELATED"/>
    <property type="match status" value="1"/>
</dbReference>
<dbReference type="Proteomes" id="UP000284842">
    <property type="component" value="Unassembled WGS sequence"/>
</dbReference>
<dbReference type="GO" id="GO:0050278">
    <property type="term" value="F:sedoheptulose-bisphosphatase activity"/>
    <property type="evidence" value="ECO:0007669"/>
    <property type="project" value="TreeGrafter"/>
</dbReference>
<name>A0A409V8U0_9AGAR</name>
<dbReference type="InterPro" id="IPR013078">
    <property type="entry name" value="His_Pase_superF_clade-1"/>
</dbReference>
<dbReference type="SMART" id="SM00855">
    <property type="entry name" value="PGAM"/>
    <property type="match status" value="1"/>
</dbReference>
<feature type="binding site" evidence="2">
    <location>
        <position position="78"/>
    </location>
    <ligand>
        <name>substrate</name>
    </ligand>
</feature>
<feature type="binding site" evidence="2">
    <location>
        <begin position="104"/>
        <end position="107"/>
    </location>
    <ligand>
        <name>substrate</name>
    </ligand>
</feature>
<dbReference type="CDD" id="cd07067">
    <property type="entry name" value="HP_PGM_like"/>
    <property type="match status" value="1"/>
</dbReference>
<gene>
    <name evidence="3" type="ORF">CVT24_006118</name>
</gene>
<keyword evidence="4" id="KW-1185">Reference proteome</keyword>
<evidence type="ECO:0000313" key="4">
    <source>
        <dbReference type="Proteomes" id="UP000284842"/>
    </source>
</evidence>
<dbReference type="InParanoid" id="A0A409V8U0"/>
<accession>A0A409V8U0</accession>
<dbReference type="STRING" id="181874.A0A409V8U0"/>
<organism evidence="3 4">
    <name type="scientific">Panaeolus cyanescens</name>
    <dbReference type="NCBI Taxonomy" id="181874"/>
    <lineage>
        <taxon>Eukaryota</taxon>
        <taxon>Fungi</taxon>
        <taxon>Dikarya</taxon>
        <taxon>Basidiomycota</taxon>
        <taxon>Agaricomycotina</taxon>
        <taxon>Agaricomycetes</taxon>
        <taxon>Agaricomycetidae</taxon>
        <taxon>Agaricales</taxon>
        <taxon>Agaricineae</taxon>
        <taxon>Galeropsidaceae</taxon>
        <taxon>Panaeolus</taxon>
    </lineage>
</organism>
<evidence type="ECO:0000313" key="3">
    <source>
        <dbReference type="EMBL" id="PPQ63012.1"/>
    </source>
</evidence>
<protein>
    <recommendedName>
        <fullName evidence="5">Phosphoglycerate mutase-like protein</fullName>
    </recommendedName>
</protein>
<dbReference type="OrthoDB" id="4818801at2759"/>
<evidence type="ECO:0008006" key="5">
    <source>
        <dbReference type="Google" id="ProtNLM"/>
    </source>
</evidence>
<dbReference type="PANTHER" id="PTHR48100:SF15">
    <property type="entry name" value="SEDOHEPTULOSE 1,7-BISPHOSPHATASE"/>
    <property type="match status" value="1"/>
</dbReference>
<dbReference type="InterPro" id="IPR050275">
    <property type="entry name" value="PGM_Phosphatase"/>
</dbReference>
<dbReference type="EMBL" id="NHTK01006134">
    <property type="protein sequence ID" value="PPQ63012.1"/>
    <property type="molecule type" value="Genomic_DNA"/>
</dbReference>
<reference evidence="3 4" key="1">
    <citation type="journal article" date="2018" name="Evol. Lett.">
        <title>Horizontal gene cluster transfer increased hallucinogenic mushroom diversity.</title>
        <authorList>
            <person name="Reynolds H.T."/>
            <person name="Vijayakumar V."/>
            <person name="Gluck-Thaler E."/>
            <person name="Korotkin H.B."/>
            <person name="Matheny P.B."/>
            <person name="Slot J.C."/>
        </authorList>
    </citation>
    <scope>NUCLEOTIDE SEQUENCE [LARGE SCALE GENOMIC DNA]</scope>
    <source>
        <strain evidence="3 4">2629</strain>
    </source>
</reference>
<dbReference type="GO" id="GO:0046390">
    <property type="term" value="P:ribose phosphate biosynthetic process"/>
    <property type="evidence" value="ECO:0007669"/>
    <property type="project" value="TreeGrafter"/>
</dbReference>
<feature type="active site" description="Proton donor/acceptor" evidence="1">
    <location>
        <position position="104"/>
    </location>
</feature>
<dbReference type="AlphaFoldDB" id="A0A409V8U0"/>
<evidence type="ECO:0000256" key="2">
    <source>
        <dbReference type="PIRSR" id="PIRSR613078-2"/>
    </source>
</evidence>
<dbReference type="Pfam" id="PF00300">
    <property type="entry name" value="His_Phos_1"/>
    <property type="match status" value="1"/>
</dbReference>
<proteinExistence type="predicted"/>
<dbReference type="InterPro" id="IPR029033">
    <property type="entry name" value="His_PPase_superfam"/>
</dbReference>
<dbReference type="SUPFAM" id="SSF53254">
    <property type="entry name" value="Phosphoglycerate mutase-like"/>
    <property type="match status" value="1"/>
</dbReference>